<feature type="region of interest" description="Disordered" evidence="1">
    <location>
        <begin position="226"/>
        <end position="304"/>
    </location>
</feature>
<feature type="compositionally biased region" description="Pro residues" evidence="1">
    <location>
        <begin position="262"/>
        <end position="271"/>
    </location>
</feature>
<reference evidence="2 3" key="1">
    <citation type="submission" date="2019-03" db="EMBL/GenBank/DDBJ databases">
        <title>First draft genome of Liparis tanakae, snailfish: a comprehensive survey of snailfish specific genes.</title>
        <authorList>
            <person name="Kim W."/>
            <person name="Song I."/>
            <person name="Jeong J.-H."/>
            <person name="Kim D."/>
            <person name="Kim S."/>
            <person name="Ryu S."/>
            <person name="Song J.Y."/>
            <person name="Lee S.K."/>
        </authorList>
    </citation>
    <scope>NUCLEOTIDE SEQUENCE [LARGE SCALE GENOMIC DNA]</scope>
    <source>
        <tissue evidence="2">Muscle</tissue>
    </source>
</reference>
<dbReference type="Proteomes" id="UP000314294">
    <property type="component" value="Unassembled WGS sequence"/>
</dbReference>
<feature type="compositionally biased region" description="Basic and acidic residues" evidence="1">
    <location>
        <begin position="275"/>
        <end position="287"/>
    </location>
</feature>
<feature type="compositionally biased region" description="Basic and acidic residues" evidence="1">
    <location>
        <begin position="31"/>
        <end position="48"/>
    </location>
</feature>
<evidence type="ECO:0000313" key="2">
    <source>
        <dbReference type="EMBL" id="TNN69613.1"/>
    </source>
</evidence>
<dbReference type="EMBL" id="SRLO01000173">
    <property type="protein sequence ID" value="TNN69613.1"/>
    <property type="molecule type" value="Genomic_DNA"/>
</dbReference>
<evidence type="ECO:0000313" key="3">
    <source>
        <dbReference type="Proteomes" id="UP000314294"/>
    </source>
</evidence>
<feature type="region of interest" description="Disordered" evidence="1">
    <location>
        <begin position="27"/>
        <end position="68"/>
    </location>
</feature>
<sequence>MTDWCARTDHLNLCDYDLSLEPLESVAPRPTCKETGSRTRAEERREVSRLLSPDGGGESPRTPSVPSVWTGVTLDPPALSVSLQFSFHLPPPPLFPFLCHSLSTSSSSSLWAHGPSALILLCTVLLQMRQARRLSNPCIQRYTSRIGECSSTNATTFSSTSGLQLHTAPHAGAHPKSDHGGRSTFYRSPAGPPVPRSPISAVPSCHPEWGAGAAAAVVACDARPQPGVGQRALHEPAATAQSRPHASAPVPAGDAAGEVSREPPPPPPPPVAEESPWRRRSNFEPRVPEPPVDLDDADLPVSEV</sequence>
<feature type="region of interest" description="Disordered" evidence="1">
    <location>
        <begin position="158"/>
        <end position="198"/>
    </location>
</feature>
<keyword evidence="3" id="KW-1185">Reference proteome</keyword>
<gene>
    <name evidence="2" type="ORF">EYF80_020103</name>
</gene>
<proteinExistence type="predicted"/>
<name>A0A4Z2HXC9_9TELE</name>
<protein>
    <submittedName>
        <fullName evidence="2">Uncharacterized protein</fullName>
    </submittedName>
</protein>
<evidence type="ECO:0000256" key="1">
    <source>
        <dbReference type="SAM" id="MobiDB-lite"/>
    </source>
</evidence>
<organism evidence="2 3">
    <name type="scientific">Liparis tanakae</name>
    <name type="common">Tanaka's snailfish</name>
    <dbReference type="NCBI Taxonomy" id="230148"/>
    <lineage>
        <taxon>Eukaryota</taxon>
        <taxon>Metazoa</taxon>
        <taxon>Chordata</taxon>
        <taxon>Craniata</taxon>
        <taxon>Vertebrata</taxon>
        <taxon>Euteleostomi</taxon>
        <taxon>Actinopterygii</taxon>
        <taxon>Neopterygii</taxon>
        <taxon>Teleostei</taxon>
        <taxon>Neoteleostei</taxon>
        <taxon>Acanthomorphata</taxon>
        <taxon>Eupercaria</taxon>
        <taxon>Perciformes</taxon>
        <taxon>Cottioidei</taxon>
        <taxon>Cottales</taxon>
        <taxon>Liparidae</taxon>
        <taxon>Liparis</taxon>
    </lineage>
</organism>
<accession>A0A4Z2HXC9</accession>
<comment type="caution">
    <text evidence="2">The sequence shown here is derived from an EMBL/GenBank/DDBJ whole genome shotgun (WGS) entry which is preliminary data.</text>
</comment>
<dbReference type="AlphaFoldDB" id="A0A4Z2HXC9"/>